<feature type="transmembrane region" description="Helical" evidence="7">
    <location>
        <begin position="56"/>
        <end position="77"/>
    </location>
</feature>
<keyword evidence="5 7" id="KW-1133">Transmembrane helix</keyword>
<proteinExistence type="predicted"/>
<dbReference type="GO" id="GO:0005886">
    <property type="term" value="C:plasma membrane"/>
    <property type="evidence" value="ECO:0007669"/>
    <property type="project" value="UniProtKB-SubCell"/>
</dbReference>
<dbReference type="InterPro" id="IPR036259">
    <property type="entry name" value="MFS_trans_sf"/>
</dbReference>
<feature type="transmembrane region" description="Helical" evidence="7">
    <location>
        <begin position="352"/>
        <end position="371"/>
    </location>
</feature>
<dbReference type="EMBL" id="SZVO01000014">
    <property type="protein sequence ID" value="TKT88658.1"/>
    <property type="molecule type" value="Genomic_DNA"/>
</dbReference>
<comment type="subcellular location">
    <subcellularLocation>
        <location evidence="1">Cell membrane</location>
        <topology evidence="1">Multi-pass membrane protein</topology>
    </subcellularLocation>
</comment>
<feature type="transmembrane region" description="Helical" evidence="7">
    <location>
        <begin position="377"/>
        <end position="397"/>
    </location>
</feature>
<evidence type="ECO:0000256" key="3">
    <source>
        <dbReference type="ARBA" id="ARBA00022475"/>
    </source>
</evidence>
<evidence type="ECO:0000256" key="6">
    <source>
        <dbReference type="ARBA" id="ARBA00023136"/>
    </source>
</evidence>
<comment type="caution">
    <text evidence="9">The sequence shown here is derived from an EMBL/GenBank/DDBJ whole genome shotgun (WGS) entry which is preliminary data.</text>
</comment>
<sequence length="409" mass="44996">MVQKIIQNYRVSFSGLSRETWLLSLVILINRCGYMAVPFMSMYITQSMHRSIADAGLIITLFGVGSVLGALAGGYFTDKIGFRPVQVISLVLSGSMFAIFGHIDDFNILCALTVVLSFFVEGFRPANNTAVASYSSPENLTRSYALNRLATNVGFGFGTSVGGLLAAIDYHLLFWVDGVVYTLAGVLILVLLPKGEKIKKKTIEEKESLIGQSPWQDMFFVRFIVLVTIYMIAFVLIFRLVPVYWKEQWGIGESTIGILLGMNGVIIALFEMVLIQNLGSRKTDAFYIISGIILTAIAFLLLVVPGVAPIIIAAAAVLFFTMGEMLTLPYISTMIMSRATELNRGKYSAAYSMSWAVAQIIGPAGGGFIAAHWGYNSLWLVLVLMSFGCALGFKILFRNQREIKALRRI</sequence>
<dbReference type="Proteomes" id="UP000304900">
    <property type="component" value="Unassembled WGS sequence"/>
</dbReference>
<feature type="transmembrane region" description="Helical" evidence="7">
    <location>
        <begin position="286"/>
        <end position="304"/>
    </location>
</feature>
<dbReference type="SUPFAM" id="SSF103473">
    <property type="entry name" value="MFS general substrate transporter"/>
    <property type="match status" value="1"/>
</dbReference>
<feature type="transmembrane region" description="Helical" evidence="7">
    <location>
        <begin position="219"/>
        <end position="242"/>
    </location>
</feature>
<keyword evidence="2" id="KW-0813">Transport</keyword>
<dbReference type="Pfam" id="PF07690">
    <property type="entry name" value="MFS_1"/>
    <property type="match status" value="1"/>
</dbReference>
<dbReference type="Gene3D" id="1.20.1250.20">
    <property type="entry name" value="MFS general substrate transporter like domains"/>
    <property type="match status" value="1"/>
</dbReference>
<reference evidence="9 10" key="1">
    <citation type="submission" date="2019-05" db="EMBL/GenBank/DDBJ databases">
        <title>Dyadobacter AR-3-8 sp. nov., isolated from arctic soil.</title>
        <authorList>
            <person name="Chaudhary D.K."/>
        </authorList>
    </citation>
    <scope>NUCLEOTIDE SEQUENCE [LARGE SCALE GENOMIC DNA]</scope>
    <source>
        <strain evidence="9 10">AR-3-8</strain>
    </source>
</reference>
<dbReference type="InterPro" id="IPR011701">
    <property type="entry name" value="MFS"/>
</dbReference>
<dbReference type="PANTHER" id="PTHR23517">
    <property type="entry name" value="RESISTANCE PROTEIN MDTM, PUTATIVE-RELATED-RELATED"/>
    <property type="match status" value="1"/>
</dbReference>
<evidence type="ECO:0000256" key="4">
    <source>
        <dbReference type="ARBA" id="ARBA00022692"/>
    </source>
</evidence>
<dbReference type="InterPro" id="IPR050171">
    <property type="entry name" value="MFS_Transporters"/>
</dbReference>
<evidence type="ECO:0000256" key="7">
    <source>
        <dbReference type="SAM" id="Phobius"/>
    </source>
</evidence>
<feature type="transmembrane region" description="Helical" evidence="7">
    <location>
        <begin position="254"/>
        <end position="274"/>
    </location>
</feature>
<dbReference type="AlphaFoldDB" id="A0A4U6CZ68"/>
<feature type="transmembrane region" description="Helical" evidence="7">
    <location>
        <begin position="172"/>
        <end position="192"/>
    </location>
</feature>
<protein>
    <submittedName>
        <fullName evidence="9">MFS transporter</fullName>
    </submittedName>
</protein>
<feature type="transmembrane region" description="Helical" evidence="7">
    <location>
        <begin position="310"/>
        <end position="331"/>
    </location>
</feature>
<accession>A0A4U6CZ68</accession>
<keyword evidence="3" id="KW-1003">Cell membrane</keyword>
<evidence type="ECO:0000256" key="5">
    <source>
        <dbReference type="ARBA" id="ARBA00022989"/>
    </source>
</evidence>
<evidence type="ECO:0000256" key="1">
    <source>
        <dbReference type="ARBA" id="ARBA00004651"/>
    </source>
</evidence>
<dbReference type="PANTHER" id="PTHR23517:SF2">
    <property type="entry name" value="MULTIDRUG RESISTANCE PROTEIN MDTH"/>
    <property type="match status" value="1"/>
</dbReference>
<evidence type="ECO:0000313" key="9">
    <source>
        <dbReference type="EMBL" id="TKT88658.1"/>
    </source>
</evidence>
<keyword evidence="4 7" id="KW-0812">Transmembrane</keyword>
<feature type="domain" description="Major facilitator superfamily (MFS) profile" evidence="8">
    <location>
        <begin position="1"/>
        <end position="404"/>
    </location>
</feature>
<feature type="transmembrane region" description="Helical" evidence="7">
    <location>
        <begin position="145"/>
        <end position="166"/>
    </location>
</feature>
<keyword evidence="6 7" id="KW-0472">Membrane</keyword>
<feature type="transmembrane region" description="Helical" evidence="7">
    <location>
        <begin position="106"/>
        <end position="124"/>
    </location>
</feature>
<gene>
    <name evidence="9" type="ORF">FDK13_25455</name>
</gene>
<dbReference type="OrthoDB" id="5379144at2"/>
<dbReference type="GO" id="GO:0022857">
    <property type="term" value="F:transmembrane transporter activity"/>
    <property type="evidence" value="ECO:0007669"/>
    <property type="project" value="InterPro"/>
</dbReference>
<organism evidence="9 10">
    <name type="scientific">Dyadobacter frigoris</name>
    <dbReference type="NCBI Taxonomy" id="2576211"/>
    <lineage>
        <taxon>Bacteria</taxon>
        <taxon>Pseudomonadati</taxon>
        <taxon>Bacteroidota</taxon>
        <taxon>Cytophagia</taxon>
        <taxon>Cytophagales</taxon>
        <taxon>Spirosomataceae</taxon>
        <taxon>Dyadobacter</taxon>
    </lineage>
</organism>
<evidence type="ECO:0000256" key="2">
    <source>
        <dbReference type="ARBA" id="ARBA00022448"/>
    </source>
</evidence>
<dbReference type="InterPro" id="IPR020846">
    <property type="entry name" value="MFS_dom"/>
</dbReference>
<name>A0A4U6CZ68_9BACT</name>
<feature type="transmembrane region" description="Helical" evidence="7">
    <location>
        <begin position="21"/>
        <end position="44"/>
    </location>
</feature>
<evidence type="ECO:0000313" key="10">
    <source>
        <dbReference type="Proteomes" id="UP000304900"/>
    </source>
</evidence>
<keyword evidence="10" id="KW-1185">Reference proteome</keyword>
<evidence type="ECO:0000259" key="8">
    <source>
        <dbReference type="PROSITE" id="PS50850"/>
    </source>
</evidence>
<dbReference type="RefSeq" id="WP_137342841.1">
    <property type="nucleotide sequence ID" value="NZ_BSQH01000008.1"/>
</dbReference>
<dbReference type="PROSITE" id="PS50850">
    <property type="entry name" value="MFS"/>
    <property type="match status" value="1"/>
</dbReference>